<comment type="similarity">
    <text evidence="6">Belongs to the KhpB RNA-binding protein family.</text>
</comment>
<dbReference type="SMART" id="SM01245">
    <property type="entry name" value="Jag_N"/>
    <property type="match status" value="1"/>
</dbReference>
<dbReference type="InterPro" id="IPR001374">
    <property type="entry name" value="R3H_dom"/>
</dbReference>
<feature type="domain" description="R3H" evidence="7">
    <location>
        <begin position="140"/>
        <end position="206"/>
    </location>
</feature>
<dbReference type="CDD" id="cd02644">
    <property type="entry name" value="R3H_jag"/>
    <property type="match status" value="1"/>
</dbReference>
<evidence type="ECO:0000256" key="1">
    <source>
        <dbReference type="ARBA" id="ARBA00022490"/>
    </source>
</evidence>
<dbReference type="PROSITE" id="PS51061">
    <property type="entry name" value="R3H"/>
    <property type="match status" value="1"/>
</dbReference>
<dbReference type="RefSeq" id="WP_003333988.1">
    <property type="nucleotide sequence ID" value="NZ_CP007806.1"/>
</dbReference>
<comment type="function">
    <text evidence="6">A probable RNA chaperone. Forms a complex with KhpA which binds to cellular RNA and controls its expression. Plays a role in peptidoglycan (PG) homeostasis and cell length regulation.</text>
</comment>
<dbReference type="InterPro" id="IPR038008">
    <property type="entry name" value="Jag_KH"/>
</dbReference>
<dbReference type="Gene3D" id="3.30.1370.50">
    <property type="entry name" value="R3H-like domain"/>
    <property type="match status" value="1"/>
</dbReference>
<dbReference type="PANTHER" id="PTHR35800">
    <property type="entry name" value="PROTEIN JAG"/>
    <property type="match status" value="1"/>
</dbReference>
<feature type="region of interest" description="Jag_N domain" evidence="6">
    <location>
        <begin position="5"/>
        <end position="55"/>
    </location>
</feature>
<evidence type="ECO:0000256" key="5">
    <source>
        <dbReference type="ARBA" id="ARBA00023316"/>
    </source>
</evidence>
<protein>
    <recommendedName>
        <fullName evidence="6">RNA-binding protein KhpB</fullName>
    </recommendedName>
    <alternativeName>
        <fullName evidence="6">RNA-binding protein EloR</fullName>
    </alternativeName>
</protein>
<dbReference type="GO" id="GO:0003723">
    <property type="term" value="F:RNA binding"/>
    <property type="evidence" value="ECO:0007669"/>
    <property type="project" value="UniProtKB-UniRule"/>
</dbReference>
<dbReference type="SUPFAM" id="SSF82708">
    <property type="entry name" value="R3H domain"/>
    <property type="match status" value="1"/>
</dbReference>
<dbReference type="Proteomes" id="UP000005850">
    <property type="component" value="Chromosome"/>
</dbReference>
<dbReference type="InterPro" id="IPR034079">
    <property type="entry name" value="R3H_KhpB"/>
</dbReference>
<evidence type="ECO:0000313" key="8">
    <source>
        <dbReference type="EMBL" id="AIG28923.1"/>
    </source>
</evidence>
<dbReference type="GO" id="GO:0071555">
    <property type="term" value="P:cell wall organization"/>
    <property type="evidence" value="ECO:0007669"/>
    <property type="project" value="UniProtKB-KW"/>
</dbReference>
<gene>
    <name evidence="6" type="primary">khpB</name>
    <name evidence="6" type="synonym">eloR</name>
    <name evidence="8" type="ORF">BRLA_c046600</name>
</gene>
<dbReference type="InterPro" id="IPR015946">
    <property type="entry name" value="KH_dom-like_a/b"/>
</dbReference>
<dbReference type="Pfam" id="PF01424">
    <property type="entry name" value="R3H"/>
    <property type="match status" value="1"/>
</dbReference>
<proteinExistence type="inferred from homology"/>
<dbReference type="SMART" id="SM00393">
    <property type="entry name" value="R3H"/>
    <property type="match status" value="1"/>
</dbReference>
<dbReference type="Pfam" id="PF14804">
    <property type="entry name" value="Jag_N"/>
    <property type="match status" value="1"/>
</dbReference>
<dbReference type="GO" id="GO:0008360">
    <property type="term" value="P:regulation of cell shape"/>
    <property type="evidence" value="ECO:0007669"/>
    <property type="project" value="UniProtKB-KW"/>
</dbReference>
<dbReference type="GO" id="GO:0005737">
    <property type="term" value="C:cytoplasm"/>
    <property type="evidence" value="ECO:0007669"/>
    <property type="project" value="UniProtKB-SubCell"/>
</dbReference>
<dbReference type="NCBIfam" id="NF041568">
    <property type="entry name" value="Jag_EloR"/>
    <property type="match status" value="1"/>
</dbReference>
<dbReference type="PANTHER" id="PTHR35800:SF1">
    <property type="entry name" value="RNA-BINDING PROTEIN KHPB"/>
    <property type="match status" value="1"/>
</dbReference>
<keyword evidence="4 6" id="KW-0143">Chaperone</keyword>
<keyword evidence="2 6" id="KW-0694">RNA-binding</keyword>
<dbReference type="HAMAP" id="MF_00867">
    <property type="entry name" value="KhpB"/>
    <property type="match status" value="1"/>
</dbReference>
<dbReference type="InterPro" id="IPR036867">
    <property type="entry name" value="R3H_dom_sf"/>
</dbReference>
<evidence type="ECO:0000256" key="2">
    <source>
        <dbReference type="ARBA" id="ARBA00022884"/>
    </source>
</evidence>
<comment type="subunit">
    <text evidence="6">Forms a complex with KhpA.</text>
</comment>
<dbReference type="InterPro" id="IPR032782">
    <property type="entry name" value="KhpB_N"/>
</dbReference>
<keyword evidence="5 6" id="KW-0961">Cell wall biogenesis/degradation</keyword>
<keyword evidence="3 6" id="KW-0133">Cell shape</keyword>
<dbReference type="Gene3D" id="3.30.30.80">
    <property type="entry name" value="probable RNA-binding protein from clostridium symbiosum atcc 14940"/>
    <property type="match status" value="1"/>
</dbReference>
<comment type="subcellular location">
    <subcellularLocation>
        <location evidence="6">Cytoplasm</location>
    </subcellularLocation>
</comment>
<evidence type="ECO:0000259" key="7">
    <source>
        <dbReference type="PROSITE" id="PS51061"/>
    </source>
</evidence>
<reference evidence="8 9" key="1">
    <citation type="journal article" date="2011" name="J. Bacteriol.">
        <title>Genome sequence of Brevibacillus laterosporus LMG 15441, a pathogen of invertebrates.</title>
        <authorList>
            <person name="Djukic M."/>
            <person name="Poehlein A."/>
            <person name="Thurmer A."/>
            <person name="Daniel R."/>
        </authorList>
    </citation>
    <scope>NUCLEOTIDE SEQUENCE [LARGE SCALE GENOMIC DNA]</scope>
    <source>
        <strain evidence="8 9">LMG 15441</strain>
    </source>
</reference>
<dbReference type="eggNOG" id="COG1847">
    <property type="taxonomic scope" value="Bacteria"/>
</dbReference>
<accession>A0A075RCK9</accession>
<evidence type="ECO:0000256" key="4">
    <source>
        <dbReference type="ARBA" id="ARBA00023186"/>
    </source>
</evidence>
<keyword evidence="9" id="KW-1185">Reference proteome</keyword>
<dbReference type="Gene3D" id="3.30.300.20">
    <property type="match status" value="1"/>
</dbReference>
<keyword evidence="1 6" id="KW-0963">Cytoplasm</keyword>
<evidence type="ECO:0000256" key="6">
    <source>
        <dbReference type="HAMAP-Rule" id="MF_00867"/>
    </source>
</evidence>
<comment type="domain">
    <text evidence="6">Has an N-terminal Jag-N domain and 2 RNA-binding domains (KH and R3H).</text>
</comment>
<organism evidence="8 9">
    <name type="scientific">Brevibacillus laterosporus LMG 15441</name>
    <dbReference type="NCBI Taxonomy" id="1042163"/>
    <lineage>
        <taxon>Bacteria</taxon>
        <taxon>Bacillati</taxon>
        <taxon>Bacillota</taxon>
        <taxon>Bacilli</taxon>
        <taxon>Bacillales</taxon>
        <taxon>Paenibacillaceae</taxon>
        <taxon>Brevibacillus</taxon>
    </lineage>
</organism>
<dbReference type="CDD" id="cd02414">
    <property type="entry name" value="KH-II_Jag"/>
    <property type="match status" value="1"/>
</dbReference>
<sequence length="213" mass="24156">MKKALASAKTIDEAVEKALRELGVSRDRVNVRVLEEPSKGFLGLIGTRDAKVEVEVQYDPIEEGRGFLADVLKQMNLNVKIDSQKQSEGTVFHMIGEDLGMVIGRRGQTLDSLQYLVNVVANKHAEKHVRIILDAENYRAKRREALEKLAYRLAQKAIHTKRNVRLEPMTAAERKVIHAFLQTRTDVITFSEGEEPHRYIVVAPKTKEKEASR</sequence>
<dbReference type="HOGENOM" id="CLU_042512_0_1_9"/>
<dbReference type="Pfam" id="PF13083">
    <property type="entry name" value="KH_KhpA-B"/>
    <property type="match status" value="1"/>
</dbReference>
<evidence type="ECO:0000313" key="9">
    <source>
        <dbReference type="Proteomes" id="UP000005850"/>
    </source>
</evidence>
<dbReference type="InterPro" id="IPR039247">
    <property type="entry name" value="KhpB"/>
</dbReference>
<dbReference type="AlphaFoldDB" id="A0A075RCK9"/>
<dbReference type="STRING" id="1042163.BRLA_c046600"/>
<name>A0A075RCK9_BRELA</name>
<dbReference type="KEGG" id="blr:BRLA_c046600"/>
<dbReference type="InterPro" id="IPR038247">
    <property type="entry name" value="Jag_N_dom_sf"/>
</dbReference>
<evidence type="ECO:0000256" key="3">
    <source>
        <dbReference type="ARBA" id="ARBA00022960"/>
    </source>
</evidence>
<dbReference type="GO" id="GO:0009252">
    <property type="term" value="P:peptidoglycan biosynthetic process"/>
    <property type="evidence" value="ECO:0007669"/>
    <property type="project" value="UniProtKB-UniRule"/>
</dbReference>
<dbReference type="EMBL" id="CP007806">
    <property type="protein sequence ID" value="AIG28923.1"/>
    <property type="molecule type" value="Genomic_DNA"/>
</dbReference>